<gene>
    <name evidence="2" type="ORF">GJR99_07065</name>
</gene>
<dbReference type="EMBL" id="WKJQ01000001">
    <property type="protein sequence ID" value="MRW96331.1"/>
    <property type="molecule type" value="Genomic_DNA"/>
</dbReference>
<dbReference type="RefSeq" id="WP_151110634.1">
    <property type="nucleotide sequence ID" value="NZ_WKJQ01000001.1"/>
</dbReference>
<comment type="caution">
    <text evidence="2">The sequence shown here is derived from an EMBL/GenBank/DDBJ whole genome shotgun (WGS) entry which is preliminary data.</text>
</comment>
<sequence>MDRQSLVGVSGGRRPEPKLTTELTHGLVTSRWWYPLAIGPVLFLAGLGVFVVPFGDTLTFLENFVIRTAGFSLLTGTGVALFSFGLAADLTAVRGSTIEWTPGTRRYVLPALLVLGLLPVVAAVYLFNRHRHVGVP</sequence>
<organism evidence="2 3">
    <name type="scientific">Haloferax marinum</name>
    <dbReference type="NCBI Taxonomy" id="2666143"/>
    <lineage>
        <taxon>Archaea</taxon>
        <taxon>Methanobacteriati</taxon>
        <taxon>Methanobacteriota</taxon>
        <taxon>Stenosarchaea group</taxon>
        <taxon>Halobacteria</taxon>
        <taxon>Halobacteriales</taxon>
        <taxon>Haloferacaceae</taxon>
        <taxon>Haloferax</taxon>
    </lineage>
</organism>
<protein>
    <submittedName>
        <fullName evidence="2">Uncharacterized protein</fullName>
    </submittedName>
</protein>
<reference evidence="2 3" key="1">
    <citation type="submission" date="2019-11" db="EMBL/GenBank/DDBJ databases">
        <title>Whole genome sequence of Haloferax sp. MBLA0078.</title>
        <authorList>
            <person name="Seo M.-J."/>
            <person name="Cho E.-S."/>
        </authorList>
    </citation>
    <scope>NUCLEOTIDE SEQUENCE [LARGE SCALE GENOMIC DNA]</scope>
    <source>
        <strain evidence="2 3">MBLA0078</strain>
    </source>
</reference>
<accession>A0A6A8G5F0</accession>
<feature type="transmembrane region" description="Helical" evidence="1">
    <location>
        <begin position="32"/>
        <end position="52"/>
    </location>
</feature>
<name>A0A6A8G5F0_9EURY</name>
<keyword evidence="1" id="KW-0472">Membrane</keyword>
<dbReference type="AlphaFoldDB" id="A0A6A8G5F0"/>
<feature type="transmembrane region" description="Helical" evidence="1">
    <location>
        <begin position="64"/>
        <end position="87"/>
    </location>
</feature>
<keyword evidence="1" id="KW-1133">Transmembrane helix</keyword>
<dbReference type="Proteomes" id="UP000443423">
    <property type="component" value="Unassembled WGS sequence"/>
</dbReference>
<keyword evidence="3" id="KW-1185">Reference proteome</keyword>
<evidence type="ECO:0000313" key="2">
    <source>
        <dbReference type="EMBL" id="MRW96331.1"/>
    </source>
</evidence>
<evidence type="ECO:0000256" key="1">
    <source>
        <dbReference type="SAM" id="Phobius"/>
    </source>
</evidence>
<proteinExistence type="predicted"/>
<dbReference type="OrthoDB" id="385986at2157"/>
<feature type="transmembrane region" description="Helical" evidence="1">
    <location>
        <begin position="107"/>
        <end position="127"/>
    </location>
</feature>
<keyword evidence="1" id="KW-0812">Transmembrane</keyword>
<evidence type="ECO:0000313" key="3">
    <source>
        <dbReference type="Proteomes" id="UP000443423"/>
    </source>
</evidence>